<name>A0A378U6H0_MYCFO</name>
<dbReference type="RefSeq" id="WP_064912727.1">
    <property type="nucleotide sequence ID" value="NZ_JAAZWN010000001.1"/>
</dbReference>
<feature type="chain" id="PRO_5016797184" description="Secreted protein" evidence="1">
    <location>
        <begin position="27"/>
        <end position="91"/>
    </location>
</feature>
<dbReference type="Proteomes" id="UP000255389">
    <property type="component" value="Unassembled WGS sequence"/>
</dbReference>
<dbReference type="AlphaFoldDB" id="A0A378U6H0"/>
<evidence type="ECO:0000313" key="2">
    <source>
        <dbReference type="EMBL" id="STZ73044.1"/>
    </source>
</evidence>
<sequence length="91" mass="8934">MNRHTTVLLAAAALVTAPLAVSPVIATPTASADVCASAGGRHFSAGGCTNIAGDVATGAAIAAQHVPYVPGEVPCYTVEGVPYFTPPGDPC</sequence>
<feature type="signal peptide" evidence="1">
    <location>
        <begin position="1"/>
        <end position="26"/>
    </location>
</feature>
<evidence type="ECO:0000313" key="3">
    <source>
        <dbReference type="Proteomes" id="UP000255389"/>
    </source>
</evidence>
<protein>
    <recommendedName>
        <fullName evidence="4">Secreted protein</fullName>
    </recommendedName>
</protein>
<proteinExistence type="predicted"/>
<accession>A0A378U6H0</accession>
<keyword evidence="1" id="KW-0732">Signal</keyword>
<evidence type="ECO:0000256" key="1">
    <source>
        <dbReference type="SAM" id="SignalP"/>
    </source>
</evidence>
<evidence type="ECO:0008006" key="4">
    <source>
        <dbReference type="Google" id="ProtNLM"/>
    </source>
</evidence>
<gene>
    <name evidence="2" type="ORF">NCTC1542_00584</name>
</gene>
<dbReference type="EMBL" id="UGQY01000001">
    <property type="protein sequence ID" value="STZ73044.1"/>
    <property type="molecule type" value="Genomic_DNA"/>
</dbReference>
<reference evidence="2 3" key="1">
    <citation type="submission" date="2018-06" db="EMBL/GenBank/DDBJ databases">
        <authorList>
            <consortium name="Pathogen Informatics"/>
            <person name="Doyle S."/>
        </authorList>
    </citation>
    <scope>NUCLEOTIDE SEQUENCE [LARGE SCALE GENOMIC DNA]</scope>
    <source>
        <strain evidence="2 3">NCTC1542</strain>
    </source>
</reference>
<organism evidence="2 3">
    <name type="scientific">Mycolicibacterium fortuitum</name>
    <name type="common">Mycobacterium fortuitum</name>
    <dbReference type="NCBI Taxonomy" id="1766"/>
    <lineage>
        <taxon>Bacteria</taxon>
        <taxon>Bacillati</taxon>
        <taxon>Actinomycetota</taxon>
        <taxon>Actinomycetes</taxon>
        <taxon>Mycobacteriales</taxon>
        <taxon>Mycobacteriaceae</taxon>
        <taxon>Mycolicibacterium</taxon>
    </lineage>
</organism>